<dbReference type="InterPro" id="IPR000257">
    <property type="entry name" value="Uroporphyrinogen_deCOase"/>
</dbReference>
<comment type="caution">
    <text evidence="2">The sequence shown here is derived from an EMBL/GenBank/DDBJ whole genome shotgun (WGS) entry which is preliminary data.</text>
</comment>
<dbReference type="RefSeq" id="WP_011022173.1">
    <property type="nucleotide sequence ID" value="NZ_DUJU01000146.1"/>
</dbReference>
<organism evidence="2 3">
    <name type="scientific">Methanosarcina acetivorans</name>
    <dbReference type="NCBI Taxonomy" id="2214"/>
    <lineage>
        <taxon>Archaea</taxon>
        <taxon>Methanobacteriati</taxon>
        <taxon>Methanobacteriota</taxon>
        <taxon>Stenosarchaea group</taxon>
        <taxon>Methanomicrobia</taxon>
        <taxon>Methanosarcinales</taxon>
        <taxon>Methanosarcinaceae</taxon>
        <taxon>Methanosarcina</taxon>
    </lineage>
</organism>
<evidence type="ECO:0000259" key="1">
    <source>
        <dbReference type="Pfam" id="PF01208"/>
    </source>
</evidence>
<dbReference type="PANTHER" id="PTHR47099:SF1">
    <property type="entry name" value="METHYLCOBAMIDE:COM METHYLTRANSFERASE MTBA"/>
    <property type="match status" value="1"/>
</dbReference>
<protein>
    <recommendedName>
        <fullName evidence="1">Uroporphyrinogen decarboxylase (URO-D) domain-containing protein</fullName>
    </recommendedName>
</protein>
<sequence length="89" mass="9935">MFEVQFEEGVKDLKKIVDTEHESGVTVIGCVSTPRTLFRGSPVDMKKEAFTCLESEVDVLAPGYGLAPETLLKNLKALVEARNEFYGRR</sequence>
<dbReference type="SUPFAM" id="SSF51726">
    <property type="entry name" value="UROD/MetE-like"/>
    <property type="match status" value="1"/>
</dbReference>
<dbReference type="Pfam" id="PF01208">
    <property type="entry name" value="URO-D"/>
    <property type="match status" value="1"/>
</dbReference>
<dbReference type="InterPro" id="IPR052024">
    <property type="entry name" value="Methanogen_methyltrans"/>
</dbReference>
<dbReference type="AlphaFoldDB" id="A0A832SMJ0"/>
<proteinExistence type="predicted"/>
<reference evidence="2" key="1">
    <citation type="journal article" date="2020" name="bioRxiv">
        <title>A rank-normalized archaeal taxonomy based on genome phylogeny resolves widespread incomplete and uneven classifications.</title>
        <authorList>
            <person name="Rinke C."/>
            <person name="Chuvochina M."/>
            <person name="Mussig A.J."/>
            <person name="Chaumeil P.-A."/>
            <person name="Waite D.W."/>
            <person name="Whitman W.B."/>
            <person name="Parks D.H."/>
            <person name="Hugenholtz P."/>
        </authorList>
    </citation>
    <scope>NUCLEOTIDE SEQUENCE</scope>
    <source>
        <strain evidence="2">UBA8876</strain>
    </source>
</reference>
<dbReference type="EMBL" id="DUJU01000146">
    <property type="protein sequence ID" value="HIH94890.1"/>
    <property type="molecule type" value="Genomic_DNA"/>
</dbReference>
<dbReference type="Proteomes" id="UP000600774">
    <property type="component" value="Unassembled WGS sequence"/>
</dbReference>
<dbReference type="PANTHER" id="PTHR47099">
    <property type="entry name" value="METHYLCOBAMIDE:COM METHYLTRANSFERASE MTBA"/>
    <property type="match status" value="1"/>
</dbReference>
<evidence type="ECO:0000313" key="2">
    <source>
        <dbReference type="EMBL" id="HIH94890.1"/>
    </source>
</evidence>
<name>A0A832SMJ0_9EURY</name>
<evidence type="ECO:0000313" key="3">
    <source>
        <dbReference type="Proteomes" id="UP000600774"/>
    </source>
</evidence>
<dbReference type="GeneID" id="1474078"/>
<dbReference type="InterPro" id="IPR038071">
    <property type="entry name" value="UROD/MetE-like_sf"/>
</dbReference>
<dbReference type="GO" id="GO:0006779">
    <property type="term" value="P:porphyrin-containing compound biosynthetic process"/>
    <property type="evidence" value="ECO:0007669"/>
    <property type="project" value="InterPro"/>
</dbReference>
<dbReference type="Gene3D" id="3.20.20.210">
    <property type="match status" value="1"/>
</dbReference>
<gene>
    <name evidence="2" type="ORF">HA338_13010</name>
</gene>
<dbReference type="GO" id="GO:0004853">
    <property type="term" value="F:uroporphyrinogen decarboxylase activity"/>
    <property type="evidence" value="ECO:0007669"/>
    <property type="project" value="InterPro"/>
</dbReference>
<accession>A0A832SMJ0</accession>
<feature type="domain" description="Uroporphyrinogen decarboxylase (URO-D)" evidence="1">
    <location>
        <begin position="12"/>
        <end position="84"/>
    </location>
</feature>